<reference evidence="5 6" key="1">
    <citation type="submission" date="2024-05" db="EMBL/GenBank/DDBJ databases">
        <title>Haplotype-resolved chromosome-level genome assembly of Huyou (Citrus changshanensis).</title>
        <authorList>
            <person name="Miao C."/>
            <person name="Chen W."/>
            <person name="Wu Y."/>
            <person name="Wang L."/>
            <person name="Zhao S."/>
            <person name="Grierson D."/>
            <person name="Xu C."/>
            <person name="Chen K."/>
        </authorList>
    </citation>
    <scope>NUCLEOTIDE SEQUENCE [LARGE SCALE GENOMIC DNA]</scope>
    <source>
        <strain evidence="5">01-14</strain>
        <tissue evidence="5">Leaf</tissue>
    </source>
</reference>
<keyword evidence="6" id="KW-1185">Reference proteome</keyword>
<dbReference type="GO" id="GO:0006869">
    <property type="term" value="P:lipid transport"/>
    <property type="evidence" value="ECO:0007669"/>
    <property type="project" value="InterPro"/>
</dbReference>
<evidence type="ECO:0000313" key="6">
    <source>
        <dbReference type="Proteomes" id="UP001428341"/>
    </source>
</evidence>
<name>A0AAP0MVH3_9ROSI</name>
<dbReference type="SUPFAM" id="SSF47699">
    <property type="entry name" value="Bifunctional inhibitor/lipid-transfer protein/seed storage 2S albumin"/>
    <property type="match status" value="1"/>
</dbReference>
<dbReference type="SMART" id="SM00499">
    <property type="entry name" value="AAI"/>
    <property type="match status" value="1"/>
</dbReference>
<keyword evidence="2" id="KW-0813">Transport</keyword>
<accession>A0AAP0MVH3</accession>
<dbReference type="InterPro" id="IPR016140">
    <property type="entry name" value="Bifunc_inhib/LTP/seed_store"/>
</dbReference>
<dbReference type="Pfam" id="PF00234">
    <property type="entry name" value="Tryp_alpha_amyl"/>
    <property type="match status" value="1"/>
</dbReference>
<feature type="signal peptide" evidence="3">
    <location>
        <begin position="1"/>
        <end position="24"/>
    </location>
</feature>
<comment type="caution">
    <text evidence="5">The sequence shown here is derived from an EMBL/GenBank/DDBJ whole genome shotgun (WGS) entry which is preliminary data.</text>
</comment>
<proteinExistence type="inferred from homology"/>
<evidence type="ECO:0000259" key="4">
    <source>
        <dbReference type="SMART" id="SM00499"/>
    </source>
</evidence>
<organism evidence="5 6">
    <name type="scientific">Citrus x changshan-huyou</name>
    <dbReference type="NCBI Taxonomy" id="2935761"/>
    <lineage>
        <taxon>Eukaryota</taxon>
        <taxon>Viridiplantae</taxon>
        <taxon>Streptophyta</taxon>
        <taxon>Embryophyta</taxon>
        <taxon>Tracheophyta</taxon>
        <taxon>Spermatophyta</taxon>
        <taxon>Magnoliopsida</taxon>
        <taxon>eudicotyledons</taxon>
        <taxon>Gunneridae</taxon>
        <taxon>Pentapetalae</taxon>
        <taxon>rosids</taxon>
        <taxon>malvids</taxon>
        <taxon>Sapindales</taxon>
        <taxon>Rutaceae</taxon>
        <taxon>Aurantioideae</taxon>
        <taxon>Citrus</taxon>
    </lineage>
</organism>
<keyword evidence="3" id="KW-0732">Signal</keyword>
<comment type="function">
    <text evidence="2">Plant non-specific lipid-transfer proteins transfer phospholipids as well as galactolipids across membranes. May play a role in wax or cutin deposition in the cell walls of expanding epidermal cells and certain secretory tissues.</text>
</comment>
<dbReference type="AlphaFoldDB" id="A0AAP0MVH3"/>
<comment type="similarity">
    <text evidence="1 2">Belongs to the plant LTP family.</text>
</comment>
<dbReference type="PANTHER" id="PTHR33076">
    <property type="entry name" value="NON-SPECIFIC LIPID-TRANSFER PROTEIN 2-RELATED"/>
    <property type="match status" value="1"/>
</dbReference>
<evidence type="ECO:0000256" key="2">
    <source>
        <dbReference type="RuleBase" id="RU000628"/>
    </source>
</evidence>
<sequence length="177" mass="18685">MARCLLAFGLVILVLAVSASRVHAMSCSEAVTTLMPCVPFVVGSDPRPTASCCLGVKTVNDQATTKEDRRALCECLKKAGPALGAKPEKAKQLPGLCGIKVPVPIDPNIDCNNNCAVSEDNHLASTFLNALRSSDRTGHGSVKADKAGLQSAYSIRFPFGPDADCTKPNFSLYLLGY</sequence>
<keyword evidence="2" id="KW-0446">Lipid-binding</keyword>
<dbReference type="PRINTS" id="PR00382">
    <property type="entry name" value="LIPIDTRNSFER"/>
</dbReference>
<dbReference type="GO" id="GO:0008289">
    <property type="term" value="F:lipid binding"/>
    <property type="evidence" value="ECO:0007669"/>
    <property type="project" value="UniProtKB-KW"/>
</dbReference>
<feature type="domain" description="Bifunctional inhibitor/plant lipid transfer protein/seed storage helical" evidence="4">
    <location>
        <begin position="27"/>
        <end position="111"/>
    </location>
</feature>
<dbReference type="Gene3D" id="1.10.110.10">
    <property type="entry name" value="Plant lipid-transfer and hydrophobic proteins"/>
    <property type="match status" value="1"/>
</dbReference>
<gene>
    <name evidence="5" type="ORF">WN944_012618</name>
</gene>
<evidence type="ECO:0000256" key="1">
    <source>
        <dbReference type="ARBA" id="ARBA00009748"/>
    </source>
</evidence>
<protein>
    <recommendedName>
        <fullName evidence="2">Non-specific lipid-transfer protein</fullName>
    </recommendedName>
</protein>
<dbReference type="Proteomes" id="UP001428341">
    <property type="component" value="Unassembled WGS sequence"/>
</dbReference>
<dbReference type="EMBL" id="JBCGBO010000002">
    <property type="protein sequence ID" value="KAK9224168.1"/>
    <property type="molecule type" value="Genomic_DNA"/>
</dbReference>
<dbReference type="InterPro" id="IPR000528">
    <property type="entry name" value="Plant_nsLTP"/>
</dbReference>
<dbReference type="InterPro" id="IPR036312">
    <property type="entry name" value="Bifun_inhib/LTP/seed_sf"/>
</dbReference>
<evidence type="ECO:0000256" key="3">
    <source>
        <dbReference type="SAM" id="SignalP"/>
    </source>
</evidence>
<evidence type="ECO:0000313" key="5">
    <source>
        <dbReference type="EMBL" id="KAK9224168.1"/>
    </source>
</evidence>
<feature type="chain" id="PRO_5042979171" description="Non-specific lipid-transfer protein" evidence="3">
    <location>
        <begin position="25"/>
        <end position="177"/>
    </location>
</feature>
<dbReference type="CDD" id="cd01960">
    <property type="entry name" value="nsLTP1"/>
    <property type="match status" value="1"/>
</dbReference>